<dbReference type="EMBL" id="CM008973">
    <property type="protein sequence ID" value="PNW74630.1"/>
    <property type="molecule type" value="Genomic_DNA"/>
</dbReference>
<dbReference type="ExpressionAtlas" id="A0A2K3D272">
    <property type="expression patterns" value="baseline and differential"/>
</dbReference>
<dbReference type="PaxDb" id="3055-EDP05374"/>
<dbReference type="AlphaFoldDB" id="A0A2K3D272"/>
<dbReference type="RefSeq" id="XP_042918039.1">
    <property type="nucleotide sequence ID" value="XM_043067896.1"/>
</dbReference>
<feature type="region of interest" description="Disordered" evidence="1">
    <location>
        <begin position="690"/>
        <end position="716"/>
    </location>
</feature>
<keyword evidence="3" id="KW-1185">Reference proteome</keyword>
<dbReference type="Proteomes" id="UP000006906">
    <property type="component" value="Chromosome 12"/>
</dbReference>
<organism evidence="2 3">
    <name type="scientific">Chlamydomonas reinhardtii</name>
    <name type="common">Chlamydomonas smithii</name>
    <dbReference type="NCBI Taxonomy" id="3055"/>
    <lineage>
        <taxon>Eukaryota</taxon>
        <taxon>Viridiplantae</taxon>
        <taxon>Chlorophyta</taxon>
        <taxon>core chlorophytes</taxon>
        <taxon>Chlorophyceae</taxon>
        <taxon>CS clade</taxon>
        <taxon>Chlamydomonadales</taxon>
        <taxon>Chlamydomonadaceae</taxon>
        <taxon>Chlamydomonas</taxon>
    </lineage>
</organism>
<dbReference type="Gramene" id="PNW74630">
    <property type="protein sequence ID" value="PNW74630"/>
    <property type="gene ID" value="CHLRE_12g489550v5"/>
</dbReference>
<evidence type="ECO:0000256" key="1">
    <source>
        <dbReference type="SAM" id="MobiDB-lite"/>
    </source>
</evidence>
<feature type="region of interest" description="Disordered" evidence="1">
    <location>
        <begin position="594"/>
        <end position="620"/>
    </location>
</feature>
<accession>A0A2K3D272</accession>
<dbReference type="OrthoDB" id="10624380at2759"/>
<feature type="compositionally biased region" description="Low complexity" evidence="1">
    <location>
        <begin position="144"/>
        <end position="156"/>
    </location>
</feature>
<dbReference type="KEGG" id="cre:CHLRE_12g489550v5"/>
<feature type="compositionally biased region" description="Low complexity" evidence="1">
    <location>
        <begin position="120"/>
        <end position="137"/>
    </location>
</feature>
<sequence length="1057" mass="102355">MSYEDCAGDPFISLLLERRPELEALLRGQLQLSEDERRAAPKKTGFSFGGSTALPRLGGTAKLSVKARIAGGEPWTRPEPWPIVPVACATASAAEGHLCDSEGEEHADADDDTDGGNLKPSDAASPVVLAAPAPAQPGAGGARSSGDASSCGSCDSRPPHSLSTIATSCLDAINSPDAGAVGSPKPLLVAASSSPQCHRGGGGTAGGGAGAVQGQCGSPLRRVVMHFDGPCIAGRGATATGATALASGLGAAPVVGAGTASSYLLAVPGGTPVFCDSPTRLPGRPPEEEPGQANAAAAVGLEPGTGVGAGKPSRTAQLVASWPVDNSGGGRLAPLTAQLDGPANARPMPPAASDRAAQLSLRIQRLQQQHQHMLEARAPGSGSGGELLPPPPALAADPLAAAPLAADDMPPSLAALLDPMRLAASSPTLARQETLGGAAGAKALVGSSRGMSPVPWEGGPPVAELDADTSASAVLASHHLQQHRLQQPASAPHVSHQMLELPLRRSSLQQQQQQQPSQLVSMMPRRGCRPGDGSYVVNTPQRLQQQAVMGTAGGPAGGGPYAGIVGHKARSQPQPHVAEAEVLASPVAARSQGPGLAAGFPAQMRRSDASPLPRPDASTGSGLVVGSTLAAGITARGVAGCAGAYGSGAASGATGTGGSLPSVHGALPVRRRASDYGGSENGLLAAVEEANRGVTGDMPRPARPSSDGGYLGSSSATPAATARRSILGNVADGGVAGIAATTAGPVAGGSSGLSGARAGVAAFGRASLPISYGNNAAAATTTAPAAAAGSGTRATSNDFLSGLMIAGNTRPAVPSAAPAPVLPSLKNAHALRSSAASLPIGATAGGSGGGGSAFSGAKSPHRGLLRAVLSEKQLGASSALASYASGEAGTVPTAAVVTATGTGKAAGEGGGGAGGSPRLLPGGFSGGTDMMVTVLGDFSAVPDLARRPKSYSGSVVAPLPPVTVTPTAVSPAPAATPHYGYVPSLSLAAASAAAATAAATAAAATAAAAASASGPVAAGGSIGAAGADRPNSGSCSNAGVPFSFLPSIGLGGQGAAR</sequence>
<dbReference type="GeneID" id="5716688"/>
<reference evidence="2 3" key="1">
    <citation type="journal article" date="2007" name="Science">
        <title>The Chlamydomonas genome reveals the evolution of key animal and plant functions.</title>
        <authorList>
            <person name="Merchant S.S."/>
            <person name="Prochnik S.E."/>
            <person name="Vallon O."/>
            <person name="Harris E.H."/>
            <person name="Karpowicz S.J."/>
            <person name="Witman G.B."/>
            <person name="Terry A."/>
            <person name="Salamov A."/>
            <person name="Fritz-Laylin L.K."/>
            <person name="Marechal-Drouard L."/>
            <person name="Marshall W.F."/>
            <person name="Qu L.H."/>
            <person name="Nelson D.R."/>
            <person name="Sanderfoot A.A."/>
            <person name="Spalding M.H."/>
            <person name="Kapitonov V.V."/>
            <person name="Ren Q."/>
            <person name="Ferris P."/>
            <person name="Lindquist E."/>
            <person name="Shapiro H."/>
            <person name="Lucas S.M."/>
            <person name="Grimwood J."/>
            <person name="Schmutz J."/>
            <person name="Cardol P."/>
            <person name="Cerutti H."/>
            <person name="Chanfreau G."/>
            <person name="Chen C.L."/>
            <person name="Cognat V."/>
            <person name="Croft M.T."/>
            <person name="Dent R."/>
            <person name="Dutcher S."/>
            <person name="Fernandez E."/>
            <person name="Fukuzawa H."/>
            <person name="Gonzalez-Ballester D."/>
            <person name="Gonzalez-Halphen D."/>
            <person name="Hallmann A."/>
            <person name="Hanikenne M."/>
            <person name="Hippler M."/>
            <person name="Inwood W."/>
            <person name="Jabbari K."/>
            <person name="Kalanon M."/>
            <person name="Kuras R."/>
            <person name="Lefebvre P.A."/>
            <person name="Lemaire S.D."/>
            <person name="Lobanov A.V."/>
            <person name="Lohr M."/>
            <person name="Manuell A."/>
            <person name="Meier I."/>
            <person name="Mets L."/>
            <person name="Mittag M."/>
            <person name="Mittelmeier T."/>
            <person name="Moroney J.V."/>
            <person name="Moseley J."/>
            <person name="Napoli C."/>
            <person name="Nedelcu A.M."/>
            <person name="Niyogi K."/>
            <person name="Novoselov S.V."/>
            <person name="Paulsen I.T."/>
            <person name="Pazour G."/>
            <person name="Purton S."/>
            <person name="Ral J.P."/>
            <person name="Riano-Pachon D.M."/>
            <person name="Riekhof W."/>
            <person name="Rymarquis L."/>
            <person name="Schroda M."/>
            <person name="Stern D."/>
            <person name="Umen J."/>
            <person name="Willows R."/>
            <person name="Wilson N."/>
            <person name="Zimmer S.L."/>
            <person name="Allmer J."/>
            <person name="Balk J."/>
            <person name="Bisova K."/>
            <person name="Chen C.J."/>
            <person name="Elias M."/>
            <person name="Gendler K."/>
            <person name="Hauser C."/>
            <person name="Lamb M.R."/>
            <person name="Ledford H."/>
            <person name="Long J.C."/>
            <person name="Minagawa J."/>
            <person name="Page M.D."/>
            <person name="Pan J."/>
            <person name="Pootakham W."/>
            <person name="Roje S."/>
            <person name="Rose A."/>
            <person name="Stahlberg E."/>
            <person name="Terauchi A.M."/>
            <person name="Yang P."/>
            <person name="Ball S."/>
            <person name="Bowler C."/>
            <person name="Dieckmann C.L."/>
            <person name="Gladyshev V.N."/>
            <person name="Green P."/>
            <person name="Jorgensen R."/>
            <person name="Mayfield S."/>
            <person name="Mueller-Roeber B."/>
            <person name="Rajamani S."/>
            <person name="Sayre R.T."/>
            <person name="Brokstein P."/>
            <person name="Dubchak I."/>
            <person name="Goodstein D."/>
            <person name="Hornick L."/>
            <person name="Huang Y.W."/>
            <person name="Jhaveri J."/>
            <person name="Luo Y."/>
            <person name="Martinez D."/>
            <person name="Ngau W.C."/>
            <person name="Otillar B."/>
            <person name="Poliakov A."/>
            <person name="Porter A."/>
            <person name="Szajkowski L."/>
            <person name="Werner G."/>
            <person name="Zhou K."/>
            <person name="Grigoriev I.V."/>
            <person name="Rokhsar D.S."/>
            <person name="Grossman A.R."/>
        </authorList>
    </citation>
    <scope>NUCLEOTIDE SEQUENCE [LARGE SCALE GENOMIC DNA]</scope>
    <source>
        <strain evidence="3">CC-503</strain>
    </source>
</reference>
<feature type="region of interest" description="Disordered" evidence="1">
    <location>
        <begin position="97"/>
        <end position="157"/>
    </location>
</feature>
<proteinExistence type="predicted"/>
<gene>
    <name evidence="2" type="ORF">CHLRE_12g489550v5</name>
</gene>
<feature type="compositionally biased region" description="Basic and acidic residues" evidence="1">
    <location>
        <begin position="97"/>
        <end position="106"/>
    </location>
</feature>
<name>A0A2K3D272_CHLRE</name>
<evidence type="ECO:0000313" key="2">
    <source>
        <dbReference type="EMBL" id="PNW74630.1"/>
    </source>
</evidence>
<evidence type="ECO:0000313" key="3">
    <source>
        <dbReference type="Proteomes" id="UP000006906"/>
    </source>
</evidence>
<protein>
    <submittedName>
        <fullName evidence="2">Uncharacterized protein</fullName>
    </submittedName>
</protein>
<dbReference type="InParanoid" id="A0A2K3D272"/>